<dbReference type="GO" id="GO:0003684">
    <property type="term" value="F:damaged DNA binding"/>
    <property type="evidence" value="ECO:0007669"/>
    <property type="project" value="InterPro"/>
</dbReference>
<dbReference type="Gene3D" id="3.30.70.2460">
    <property type="entry name" value="Rad4, beta-hairpin domain BHD3"/>
    <property type="match status" value="1"/>
</dbReference>
<name>A0A9W5TAG2_BABOV</name>
<dbReference type="Gene3D" id="2.20.20.110">
    <property type="entry name" value="Rad4, beta-hairpin domain BHD1"/>
    <property type="match status" value="1"/>
</dbReference>
<dbReference type="SMART" id="SM01030">
    <property type="entry name" value="BHD_1"/>
    <property type="match status" value="1"/>
</dbReference>
<dbReference type="InterPro" id="IPR018326">
    <property type="entry name" value="Rad4_beta-hairpin_dom1"/>
</dbReference>
<dbReference type="GO" id="GO:0005737">
    <property type="term" value="C:cytoplasm"/>
    <property type="evidence" value="ECO:0007669"/>
    <property type="project" value="TreeGrafter"/>
</dbReference>
<feature type="domain" description="Rad4 beta-hairpin" evidence="1">
    <location>
        <begin position="197"/>
        <end position="248"/>
    </location>
</feature>
<dbReference type="EMBL" id="BLIY01000007">
    <property type="protein sequence ID" value="GFE53766.1"/>
    <property type="molecule type" value="Genomic_DNA"/>
</dbReference>
<dbReference type="PANTHER" id="PTHR12135">
    <property type="entry name" value="DNA REPAIR PROTEIN XP-C / RAD4"/>
    <property type="match status" value="1"/>
</dbReference>
<dbReference type="Pfam" id="PF10405">
    <property type="entry name" value="BHD_3"/>
    <property type="match status" value="1"/>
</dbReference>
<dbReference type="InterPro" id="IPR042488">
    <property type="entry name" value="Rad4_BHD3_sf"/>
</dbReference>
<evidence type="ECO:0000259" key="2">
    <source>
        <dbReference type="SMART" id="SM01032"/>
    </source>
</evidence>
<dbReference type="InterPro" id="IPR018328">
    <property type="entry name" value="Rad4_beta-hairpin_dom3"/>
</dbReference>
<protein>
    <submittedName>
        <fullName evidence="3">DNA repair xp-C</fullName>
    </submittedName>
</protein>
<organism evidence="3 4">
    <name type="scientific">Babesia ovis</name>
    <dbReference type="NCBI Taxonomy" id="5869"/>
    <lineage>
        <taxon>Eukaryota</taxon>
        <taxon>Sar</taxon>
        <taxon>Alveolata</taxon>
        <taxon>Apicomplexa</taxon>
        <taxon>Aconoidasida</taxon>
        <taxon>Piroplasmida</taxon>
        <taxon>Babesiidae</taxon>
        <taxon>Babesia</taxon>
    </lineage>
</organism>
<proteinExistence type="predicted"/>
<sequence>MAEAFDTATGSWKRVDFGSMTYEDERYEAQKTSKPLNPEHEVVYTPAESDEYKGHIYVQRQNKIFVYRKGKHLTIVAIIILRGGNHHKVLLNTSRFPFEEDELKKRLVQDKRKGLIQNSGKEYIYVFGCNAQGYLSEITPKYVERYNDACIKRGKAVQQWLLDTLDRLNEPLRSMPSLGLVSLLERAEQKWMQTRVNNDPLPQSKAKFKNHPIYILASQIGNNRIRKKEASPVAYVKGEEVYLRSDFEELKTRSAWARENRRVLEDAQPVTTRRMYNKNTRMYMNTDIYKQSQTELIPQTCTPDGKIDTTEYDNVDCTGQRFIPEATIYLKSKKPEMLIKTARTMGIYYKRAFSAYQKNDTFKPEIDGIVIRKNDLKRLLEKYQETALEAAKAEHENKANSYRNYWRSVFKTMLAEPPSIAQQQHRKIRKELGEHVSKFLNTLEHSS</sequence>
<dbReference type="GO" id="GO:0071942">
    <property type="term" value="C:XPC complex"/>
    <property type="evidence" value="ECO:0007669"/>
    <property type="project" value="TreeGrafter"/>
</dbReference>
<dbReference type="Pfam" id="PF10403">
    <property type="entry name" value="BHD_1"/>
    <property type="match status" value="1"/>
</dbReference>
<dbReference type="AlphaFoldDB" id="A0A9W5TAG2"/>
<accession>A0A9W5TAG2</accession>
<gene>
    <name evidence="3" type="ORF">BaOVIS_011700</name>
</gene>
<evidence type="ECO:0000313" key="4">
    <source>
        <dbReference type="Proteomes" id="UP001057455"/>
    </source>
</evidence>
<dbReference type="InterPro" id="IPR004583">
    <property type="entry name" value="DNA_repair_Rad4"/>
</dbReference>
<evidence type="ECO:0000259" key="1">
    <source>
        <dbReference type="SMART" id="SM01030"/>
    </source>
</evidence>
<dbReference type="GO" id="GO:0000111">
    <property type="term" value="C:nucleotide-excision repair factor 2 complex"/>
    <property type="evidence" value="ECO:0007669"/>
    <property type="project" value="TreeGrafter"/>
</dbReference>
<dbReference type="Proteomes" id="UP001057455">
    <property type="component" value="Unassembled WGS sequence"/>
</dbReference>
<keyword evidence="4" id="KW-1185">Reference proteome</keyword>
<dbReference type="GO" id="GO:0003697">
    <property type="term" value="F:single-stranded DNA binding"/>
    <property type="evidence" value="ECO:0007669"/>
    <property type="project" value="TreeGrafter"/>
</dbReference>
<dbReference type="GO" id="GO:0006298">
    <property type="term" value="P:mismatch repair"/>
    <property type="evidence" value="ECO:0007669"/>
    <property type="project" value="TreeGrafter"/>
</dbReference>
<dbReference type="PANTHER" id="PTHR12135:SF0">
    <property type="entry name" value="DNA REPAIR PROTEIN COMPLEMENTING XP-C CELLS"/>
    <property type="match status" value="1"/>
</dbReference>
<dbReference type="InterPro" id="IPR038765">
    <property type="entry name" value="Papain-like_cys_pep_sf"/>
</dbReference>
<dbReference type="GO" id="GO:0006289">
    <property type="term" value="P:nucleotide-excision repair"/>
    <property type="evidence" value="ECO:0007669"/>
    <property type="project" value="InterPro"/>
</dbReference>
<reference evidence="3" key="1">
    <citation type="submission" date="2019-12" db="EMBL/GenBank/DDBJ databases">
        <title>Genome sequence of Babesia ovis.</title>
        <authorList>
            <person name="Yamagishi J."/>
            <person name="Sevinc F."/>
            <person name="Xuan X."/>
        </authorList>
    </citation>
    <scope>NUCLEOTIDE SEQUENCE</scope>
    <source>
        <strain evidence="3">Selcuk</strain>
    </source>
</reference>
<dbReference type="SUPFAM" id="SSF54001">
    <property type="entry name" value="Cysteine proteinases"/>
    <property type="match status" value="1"/>
</dbReference>
<dbReference type="SMART" id="SM01032">
    <property type="entry name" value="BHD_3"/>
    <property type="match status" value="1"/>
</dbReference>
<dbReference type="OrthoDB" id="340039at2759"/>
<comment type="caution">
    <text evidence="3">The sequence shown here is derived from an EMBL/GenBank/DDBJ whole genome shotgun (WGS) entry which is preliminary data.</text>
</comment>
<feature type="domain" description="Rad4 beta-hairpin" evidence="2">
    <location>
        <begin position="307"/>
        <end position="383"/>
    </location>
</feature>
<evidence type="ECO:0000313" key="3">
    <source>
        <dbReference type="EMBL" id="GFE53766.1"/>
    </source>
</evidence>